<evidence type="ECO:0000256" key="1">
    <source>
        <dbReference type="ARBA" id="ARBA00003294"/>
    </source>
</evidence>
<feature type="binding site" evidence="12">
    <location>
        <position position="201"/>
    </location>
    <ligand>
        <name>pyruvate</name>
        <dbReference type="ChEBI" id="CHEBI:15361"/>
    </ligand>
</feature>
<dbReference type="InterPro" id="IPR020625">
    <property type="entry name" value="Schiff_base-form_aldolases_AS"/>
</dbReference>
<dbReference type="SMART" id="SM01130">
    <property type="entry name" value="DHDPS"/>
    <property type="match status" value="1"/>
</dbReference>
<dbReference type="EMBL" id="CP011409">
    <property type="protein sequence ID" value="AKZ64535.1"/>
    <property type="molecule type" value="Genomic_DNA"/>
</dbReference>
<comment type="caution">
    <text evidence="12">Was originally thought to be a dihydrodipicolinate synthase (DHDPS), catalyzing the condensation of (S)-aspartate-beta-semialdehyde [(S)-ASA] and pyruvate to dihydrodipicolinate (DHDP). However, it was shown in E.coli that the product of the enzymatic reaction is not dihydrodipicolinate but in fact (4S)-4-hydroxy-2,3,4,5-tetrahydro-(2S)-dipicolinic acid (HTPA), and that the consecutive dehydration reaction leading to DHDP is not spontaneous but catalyzed by DapB.</text>
</comment>
<gene>
    <name evidence="12" type="primary">dapA</name>
    <name evidence="14" type="ORF">F506_19430</name>
</gene>
<comment type="catalytic activity">
    <reaction evidence="11 12">
        <text>L-aspartate 4-semialdehyde + pyruvate = (2S,4S)-4-hydroxy-2,3,4,5-tetrahydrodipicolinate + H2O + H(+)</text>
        <dbReference type="Rhea" id="RHEA:34171"/>
        <dbReference type="ChEBI" id="CHEBI:15361"/>
        <dbReference type="ChEBI" id="CHEBI:15377"/>
        <dbReference type="ChEBI" id="CHEBI:15378"/>
        <dbReference type="ChEBI" id="CHEBI:67139"/>
        <dbReference type="ChEBI" id="CHEBI:537519"/>
        <dbReference type="EC" id="4.3.3.7"/>
    </reaction>
</comment>
<dbReference type="InterPro" id="IPR013785">
    <property type="entry name" value="Aldolase_TIM"/>
</dbReference>
<comment type="subcellular location">
    <subcellularLocation>
        <location evidence="12">Cytoplasm</location>
    </subcellularLocation>
</comment>
<evidence type="ECO:0000313" key="15">
    <source>
        <dbReference type="Proteomes" id="UP000063429"/>
    </source>
</evidence>
<keyword evidence="9 12" id="KW-0456">Lyase</keyword>
<organism evidence="14 15">
    <name type="scientific">Herbaspirillum hiltneri N3</name>
    <dbReference type="NCBI Taxonomy" id="1262470"/>
    <lineage>
        <taxon>Bacteria</taxon>
        <taxon>Pseudomonadati</taxon>
        <taxon>Pseudomonadota</taxon>
        <taxon>Betaproteobacteria</taxon>
        <taxon>Burkholderiales</taxon>
        <taxon>Oxalobacteraceae</taxon>
        <taxon>Herbaspirillum</taxon>
    </lineage>
</organism>
<comment type="similarity">
    <text evidence="3 12 13">Belongs to the DapA family.</text>
</comment>
<keyword evidence="7 12" id="KW-0220">Diaminopimelate biosynthesis</keyword>
<evidence type="ECO:0000313" key="14">
    <source>
        <dbReference type="EMBL" id="AKZ64535.1"/>
    </source>
</evidence>
<dbReference type="Gene3D" id="3.20.20.70">
    <property type="entry name" value="Aldolase class I"/>
    <property type="match status" value="1"/>
</dbReference>
<dbReference type="SUPFAM" id="SSF51569">
    <property type="entry name" value="Aldolase"/>
    <property type="match status" value="1"/>
</dbReference>
<dbReference type="InterPro" id="IPR005263">
    <property type="entry name" value="DapA"/>
</dbReference>
<dbReference type="PIRSF" id="PIRSF001365">
    <property type="entry name" value="DHDPS"/>
    <property type="match status" value="1"/>
</dbReference>
<feature type="binding site" evidence="12">
    <location>
        <position position="46"/>
    </location>
    <ligand>
        <name>pyruvate</name>
        <dbReference type="ChEBI" id="CHEBI:15361"/>
    </ligand>
</feature>
<evidence type="ECO:0000256" key="6">
    <source>
        <dbReference type="ARBA" id="ARBA00022605"/>
    </source>
</evidence>
<keyword evidence="10 12" id="KW-0704">Schiff base</keyword>
<evidence type="ECO:0000256" key="5">
    <source>
        <dbReference type="ARBA" id="ARBA00022490"/>
    </source>
</evidence>
<dbReference type="EC" id="4.3.3.7" evidence="4 12"/>
<dbReference type="RefSeq" id="WP_053200153.1">
    <property type="nucleotide sequence ID" value="NZ_CP011409.1"/>
</dbReference>
<keyword evidence="15" id="KW-1185">Reference proteome</keyword>
<dbReference type="HAMAP" id="MF_00418">
    <property type="entry name" value="DapA"/>
    <property type="match status" value="1"/>
</dbReference>
<keyword evidence="5 12" id="KW-0963">Cytoplasm</keyword>
<accession>A0ABN4I0C1</accession>
<feature type="site" description="Part of a proton relay during catalysis" evidence="12">
    <location>
        <position position="45"/>
    </location>
</feature>
<evidence type="ECO:0000256" key="7">
    <source>
        <dbReference type="ARBA" id="ARBA00022915"/>
    </source>
</evidence>
<keyword evidence="8 12" id="KW-0457">Lysine biosynthesis</keyword>
<evidence type="ECO:0000256" key="12">
    <source>
        <dbReference type="HAMAP-Rule" id="MF_00418"/>
    </source>
</evidence>
<comment type="function">
    <text evidence="1 12">Catalyzes the condensation of (S)-aspartate-beta-semialdehyde [(S)-ASA] and pyruvate to 4-hydroxy-tetrahydrodipicolinate (HTPA).</text>
</comment>
<evidence type="ECO:0000256" key="9">
    <source>
        <dbReference type="ARBA" id="ARBA00023239"/>
    </source>
</evidence>
<evidence type="ECO:0000256" key="8">
    <source>
        <dbReference type="ARBA" id="ARBA00023154"/>
    </source>
</evidence>
<dbReference type="PANTHER" id="PTHR12128">
    <property type="entry name" value="DIHYDRODIPICOLINATE SYNTHASE"/>
    <property type="match status" value="1"/>
</dbReference>
<proteinExistence type="inferred from homology"/>
<feature type="active site" description="Schiff-base intermediate with substrate" evidence="12">
    <location>
        <position position="161"/>
    </location>
</feature>
<protein>
    <recommendedName>
        <fullName evidence="4 12">4-hydroxy-tetrahydrodipicolinate synthase</fullName>
        <shortName evidence="12">HTPA synthase</shortName>
        <ecNumber evidence="4 12">4.3.3.7</ecNumber>
    </recommendedName>
</protein>
<name>A0ABN4I0C1_9BURK</name>
<evidence type="ECO:0000256" key="13">
    <source>
        <dbReference type="PIRNR" id="PIRNR001365"/>
    </source>
</evidence>
<comment type="pathway">
    <text evidence="2 12">Amino-acid biosynthesis; L-lysine biosynthesis via DAP pathway; (S)-tetrahydrodipicolinate from L-aspartate: step 3/4.</text>
</comment>
<dbReference type="PROSITE" id="PS00666">
    <property type="entry name" value="DHDPS_2"/>
    <property type="match status" value="1"/>
</dbReference>
<dbReference type="Proteomes" id="UP000063429">
    <property type="component" value="Chromosome"/>
</dbReference>
<dbReference type="PRINTS" id="PR00146">
    <property type="entry name" value="DHPICSNTHASE"/>
</dbReference>
<evidence type="ECO:0000256" key="2">
    <source>
        <dbReference type="ARBA" id="ARBA00005120"/>
    </source>
</evidence>
<sequence length="289" mass="30955">MRSFDGIWIPLVTPFHDGKIDFPALQALARSMFDAGVSGLVACGSTAEAAALDDGEQLAVLDAILDAVPGCPVAMGLAGNRQAAMLEKMQKIQQRPVAGLLIPAPYYIRPSQEGLRAFFLTMADAAEAPVIIYNIPYRSGINIDAATILALAGHERIVAVKDCGGNAAATMDLIAHGGLQIMAGEDEQIFTTLCLGGSGAITAAAHIRPDLFVRVAQLVRAQRLVEAREQFYDLLPLIRLLFAEPNPAVIKTALSMMGMLRDELRAPMQASSPALHERLRRELSRLGCL</sequence>
<dbReference type="CDD" id="cd00950">
    <property type="entry name" value="DHDPS"/>
    <property type="match status" value="1"/>
</dbReference>
<evidence type="ECO:0000256" key="3">
    <source>
        <dbReference type="ARBA" id="ARBA00007592"/>
    </source>
</evidence>
<comment type="subunit">
    <text evidence="12">Homotetramer; dimer of dimers.</text>
</comment>
<keyword evidence="6 12" id="KW-0028">Amino-acid biosynthesis</keyword>
<dbReference type="InterPro" id="IPR002220">
    <property type="entry name" value="DapA-like"/>
</dbReference>
<feature type="site" description="Part of a proton relay during catalysis" evidence="12">
    <location>
        <position position="107"/>
    </location>
</feature>
<reference evidence="15" key="1">
    <citation type="journal article" date="2015" name="Genome Announc.">
        <title>Complete Genome Sequence of Herbaspirillum hiltneri N3 (DSM 17495), Isolated from Surface-Sterilized Wheat Roots.</title>
        <authorList>
            <person name="Guizelini D."/>
            <person name="Saizaki P.M."/>
            <person name="Coimbra N.A."/>
            <person name="Weiss V.A."/>
            <person name="Faoro H."/>
            <person name="Sfeir M.Z."/>
            <person name="Baura V.A."/>
            <person name="Monteiro R.A."/>
            <person name="Chubatsu L.S."/>
            <person name="Souza E.M."/>
            <person name="Cruz L.M."/>
            <person name="Pedrosa F.O."/>
            <person name="Raittz R.T."/>
            <person name="Marchaukoski J.N."/>
            <person name="Steffens M.B."/>
        </authorList>
    </citation>
    <scope>NUCLEOTIDE SEQUENCE [LARGE SCALE GENOMIC DNA]</scope>
    <source>
        <strain evidence="15">N3</strain>
    </source>
</reference>
<evidence type="ECO:0000256" key="11">
    <source>
        <dbReference type="ARBA" id="ARBA00047836"/>
    </source>
</evidence>
<dbReference type="NCBIfam" id="TIGR00674">
    <property type="entry name" value="dapA"/>
    <property type="match status" value="1"/>
</dbReference>
<dbReference type="PANTHER" id="PTHR12128:SF66">
    <property type="entry name" value="4-HYDROXY-2-OXOGLUTARATE ALDOLASE, MITOCHONDRIAL"/>
    <property type="match status" value="1"/>
</dbReference>
<feature type="active site" description="Proton donor/acceptor" evidence="12">
    <location>
        <position position="133"/>
    </location>
</feature>
<evidence type="ECO:0000256" key="4">
    <source>
        <dbReference type="ARBA" id="ARBA00012086"/>
    </source>
</evidence>
<dbReference type="Pfam" id="PF00701">
    <property type="entry name" value="DHDPS"/>
    <property type="match status" value="1"/>
</dbReference>
<evidence type="ECO:0000256" key="10">
    <source>
        <dbReference type="ARBA" id="ARBA00023270"/>
    </source>
</evidence>